<dbReference type="InterPro" id="IPR003423">
    <property type="entry name" value="OMP_efflux"/>
</dbReference>
<evidence type="ECO:0000256" key="1">
    <source>
        <dbReference type="ARBA" id="ARBA00004442"/>
    </source>
</evidence>
<keyword evidence="7" id="KW-0998">Cell outer membrane</keyword>
<comment type="similarity">
    <text evidence="2">Belongs to the outer membrane factor (OMF) (TC 1.B.17) family.</text>
</comment>
<name>A0A418PN32_9BACT</name>
<evidence type="ECO:0000256" key="8">
    <source>
        <dbReference type="SAM" id="Coils"/>
    </source>
</evidence>
<dbReference type="Pfam" id="PF02321">
    <property type="entry name" value="OEP"/>
    <property type="match status" value="1"/>
</dbReference>
<dbReference type="GO" id="GO:0009279">
    <property type="term" value="C:cell outer membrane"/>
    <property type="evidence" value="ECO:0007669"/>
    <property type="project" value="UniProtKB-SubCell"/>
</dbReference>
<reference evidence="10 11" key="1">
    <citation type="submission" date="2018-09" db="EMBL/GenBank/DDBJ databases">
        <authorList>
            <person name="Wang X."/>
            <person name="Du Z."/>
        </authorList>
    </citation>
    <scope>NUCLEOTIDE SEQUENCE [LARGE SCALE GENOMIC DNA]</scope>
    <source>
        <strain evidence="10 11">N3</strain>
    </source>
</reference>
<keyword evidence="3" id="KW-0813">Transport</keyword>
<evidence type="ECO:0000256" key="6">
    <source>
        <dbReference type="ARBA" id="ARBA00023136"/>
    </source>
</evidence>
<evidence type="ECO:0000256" key="7">
    <source>
        <dbReference type="ARBA" id="ARBA00023237"/>
    </source>
</evidence>
<protein>
    <submittedName>
        <fullName evidence="10">TolC family protein</fullName>
    </submittedName>
</protein>
<dbReference type="SUPFAM" id="SSF56954">
    <property type="entry name" value="Outer membrane efflux proteins (OEP)"/>
    <property type="match status" value="1"/>
</dbReference>
<evidence type="ECO:0000313" key="11">
    <source>
        <dbReference type="Proteomes" id="UP000283522"/>
    </source>
</evidence>
<gene>
    <name evidence="10" type="ORF">D0X99_16115</name>
</gene>
<evidence type="ECO:0000313" key="10">
    <source>
        <dbReference type="EMBL" id="RIW13302.1"/>
    </source>
</evidence>
<accession>A0A418PN32</accession>
<feature type="coiled-coil region" evidence="8">
    <location>
        <begin position="156"/>
        <end position="214"/>
    </location>
</feature>
<organism evidence="10 11">
    <name type="scientific">Algoriphagus lacus</name>
    <dbReference type="NCBI Taxonomy" id="2056311"/>
    <lineage>
        <taxon>Bacteria</taxon>
        <taxon>Pseudomonadati</taxon>
        <taxon>Bacteroidota</taxon>
        <taxon>Cytophagia</taxon>
        <taxon>Cytophagales</taxon>
        <taxon>Cyclobacteriaceae</taxon>
        <taxon>Algoriphagus</taxon>
    </lineage>
</organism>
<dbReference type="PANTHER" id="PTHR30026">
    <property type="entry name" value="OUTER MEMBRANE PROTEIN TOLC"/>
    <property type="match status" value="1"/>
</dbReference>
<comment type="caution">
    <text evidence="10">The sequence shown here is derived from an EMBL/GenBank/DDBJ whole genome shotgun (WGS) entry which is preliminary data.</text>
</comment>
<keyword evidence="11" id="KW-1185">Reference proteome</keyword>
<sequence length="445" mass="49898">MMFFSFPGLGQAKQENPSPSDTLDLKACLNLGLENSRSIKKALMDEESAKFYRNEVKAGGLPQISAYGNYNNFIDVFPQAVPGGLFGPGDADDVAVIALGVPQSLKAGVTVNQLIFNSSYLIGLKAARTSEEFYKTLSLQTEEQVIYDIAMNYLGVTQMELQRENLRANVDQLKGLERILEAQVANDLVRKVDLNRVKVNLSTLESEMENLETEIFRGLSYLKLIMGIPVDTPIELKKSEVNPETIANFQMTDLDPESRTDIQVLDIQKTLYDYEYKNIKATNHPSLVGFADFNRNSFSNNFDFLSESKVWYQGSLIGLKLQVPIFDGFAVKSRAAQSKIRQQQLLEDRAQALDAAQMEYNNATKKYFNALQTLRANEANLKLAEDVLKETALLYREGLSPLTDLLEAESTQRQARANFNNQLVQVRIAQLEILKSTGQITRITS</sequence>
<evidence type="ECO:0000256" key="3">
    <source>
        <dbReference type="ARBA" id="ARBA00022448"/>
    </source>
</evidence>
<dbReference type="GO" id="GO:0015562">
    <property type="term" value="F:efflux transmembrane transporter activity"/>
    <property type="evidence" value="ECO:0007669"/>
    <property type="project" value="InterPro"/>
</dbReference>
<dbReference type="GO" id="GO:1990281">
    <property type="term" value="C:efflux pump complex"/>
    <property type="evidence" value="ECO:0007669"/>
    <property type="project" value="TreeGrafter"/>
</dbReference>
<dbReference type="InterPro" id="IPR051906">
    <property type="entry name" value="TolC-like"/>
</dbReference>
<evidence type="ECO:0000256" key="9">
    <source>
        <dbReference type="SAM" id="MobiDB-lite"/>
    </source>
</evidence>
<evidence type="ECO:0000256" key="4">
    <source>
        <dbReference type="ARBA" id="ARBA00022452"/>
    </source>
</evidence>
<keyword evidence="6" id="KW-0472">Membrane</keyword>
<dbReference type="EMBL" id="QXML01000009">
    <property type="protein sequence ID" value="RIW13302.1"/>
    <property type="molecule type" value="Genomic_DNA"/>
</dbReference>
<evidence type="ECO:0000256" key="5">
    <source>
        <dbReference type="ARBA" id="ARBA00022692"/>
    </source>
</evidence>
<keyword evidence="4" id="KW-1134">Transmembrane beta strand</keyword>
<keyword evidence="5" id="KW-0812">Transmembrane</keyword>
<dbReference type="AlphaFoldDB" id="A0A418PN32"/>
<dbReference type="OrthoDB" id="1674454at2"/>
<proteinExistence type="inferred from homology"/>
<keyword evidence="8" id="KW-0175">Coiled coil</keyword>
<dbReference type="Gene3D" id="1.20.1600.10">
    <property type="entry name" value="Outer membrane efflux proteins (OEP)"/>
    <property type="match status" value="1"/>
</dbReference>
<comment type="subcellular location">
    <subcellularLocation>
        <location evidence="1">Cell outer membrane</location>
    </subcellularLocation>
</comment>
<evidence type="ECO:0000256" key="2">
    <source>
        <dbReference type="ARBA" id="ARBA00007613"/>
    </source>
</evidence>
<dbReference type="GO" id="GO:0015288">
    <property type="term" value="F:porin activity"/>
    <property type="evidence" value="ECO:0007669"/>
    <property type="project" value="TreeGrafter"/>
</dbReference>
<dbReference type="PANTHER" id="PTHR30026:SF20">
    <property type="entry name" value="OUTER MEMBRANE PROTEIN TOLC"/>
    <property type="match status" value="1"/>
</dbReference>
<dbReference type="Proteomes" id="UP000283522">
    <property type="component" value="Unassembled WGS sequence"/>
</dbReference>
<feature type="region of interest" description="Disordered" evidence="9">
    <location>
        <begin position="1"/>
        <end position="20"/>
    </location>
</feature>